<dbReference type="InterPro" id="IPR029058">
    <property type="entry name" value="AB_hydrolase_fold"/>
</dbReference>
<dbReference type="PANTHER" id="PTHR46438">
    <property type="entry name" value="ALPHA/BETA-HYDROLASES SUPERFAMILY PROTEIN"/>
    <property type="match status" value="1"/>
</dbReference>
<name>A0A254TFT1_9BURK</name>
<dbReference type="PANTHER" id="PTHR46438:SF11">
    <property type="entry name" value="LIPASE-RELATED"/>
    <property type="match status" value="1"/>
</dbReference>
<evidence type="ECO:0000313" key="2">
    <source>
        <dbReference type="EMBL" id="OWW21027.1"/>
    </source>
</evidence>
<dbReference type="RefSeq" id="WP_088707881.1">
    <property type="nucleotide sequence ID" value="NZ_LSTO01000001.1"/>
</dbReference>
<dbReference type="InterPro" id="IPR000073">
    <property type="entry name" value="AB_hydrolase_1"/>
</dbReference>
<dbReference type="Pfam" id="PF00561">
    <property type="entry name" value="Abhydrolase_1"/>
    <property type="match status" value="1"/>
</dbReference>
<reference evidence="2 3" key="1">
    <citation type="submission" date="2016-02" db="EMBL/GenBank/DDBJ databases">
        <authorList>
            <person name="Wen L."/>
            <person name="He K."/>
            <person name="Yang H."/>
        </authorList>
    </citation>
    <scope>NUCLEOTIDE SEQUENCE [LARGE SCALE GENOMIC DNA]</scope>
    <source>
        <strain evidence="2 3">TSA40</strain>
    </source>
</reference>
<proteinExistence type="predicted"/>
<comment type="caution">
    <text evidence="2">The sequence shown here is derived from an EMBL/GenBank/DDBJ whole genome shotgun (WGS) entry which is preliminary data.</text>
</comment>
<accession>A0A254TFT1</accession>
<keyword evidence="3" id="KW-1185">Reference proteome</keyword>
<dbReference type="OrthoDB" id="2987348at2"/>
<dbReference type="SUPFAM" id="SSF53474">
    <property type="entry name" value="alpha/beta-Hydrolases"/>
    <property type="match status" value="1"/>
</dbReference>
<dbReference type="AlphaFoldDB" id="A0A254TFT1"/>
<dbReference type="PRINTS" id="PR00111">
    <property type="entry name" value="ABHYDROLASE"/>
</dbReference>
<evidence type="ECO:0000313" key="3">
    <source>
        <dbReference type="Proteomes" id="UP000197535"/>
    </source>
</evidence>
<gene>
    <name evidence="2" type="ORF">AYR66_17645</name>
</gene>
<dbReference type="EMBL" id="LSTO01000001">
    <property type="protein sequence ID" value="OWW21027.1"/>
    <property type="molecule type" value="Genomic_DNA"/>
</dbReference>
<sequence length="333" mass="36461">MNKLDVSYTPVGALLTPPWPAVAQGRPRWKKAAAVLLSAALLLGAGSLYRPDLPDAQVRAEYRLPQSRFIAVKGVPLHYVDEGQGPVVVLIHGSGASLHAWEGVARQLRSTNRVVRVDLPGSGLSGFDAGNDYSIDTYIGYLRAFLDALGIDRAVIAGHSVGGQVAWRYALQDPQRVRGLVLAASTGYPAPSPLVWRLAQVPVVGEVLSRLTPRFVVEENVREVFADQAQATPELVDRYHRLLLREGARDAMLSRMRSVAFDGHEQIGALRVPGLVLWGESDTWLPPAYGRRFAKEWQGTALVTYPDTGHNLIEERADAVAADMRGWLKRLPL</sequence>
<dbReference type="Proteomes" id="UP000197535">
    <property type="component" value="Unassembled WGS sequence"/>
</dbReference>
<evidence type="ECO:0000259" key="1">
    <source>
        <dbReference type="Pfam" id="PF00561"/>
    </source>
</evidence>
<organism evidence="2 3">
    <name type="scientific">Noviherbaspirillum denitrificans</name>
    <dbReference type="NCBI Taxonomy" id="1968433"/>
    <lineage>
        <taxon>Bacteria</taxon>
        <taxon>Pseudomonadati</taxon>
        <taxon>Pseudomonadota</taxon>
        <taxon>Betaproteobacteria</taxon>
        <taxon>Burkholderiales</taxon>
        <taxon>Oxalobacteraceae</taxon>
        <taxon>Noviherbaspirillum</taxon>
    </lineage>
</organism>
<dbReference type="Gene3D" id="3.40.50.1820">
    <property type="entry name" value="alpha/beta hydrolase"/>
    <property type="match status" value="1"/>
</dbReference>
<protein>
    <recommendedName>
        <fullName evidence="1">AB hydrolase-1 domain-containing protein</fullName>
    </recommendedName>
</protein>
<feature type="domain" description="AB hydrolase-1" evidence="1">
    <location>
        <begin position="86"/>
        <end position="316"/>
    </location>
</feature>